<gene>
    <name evidence="2" type="ORF">G3T36_19045</name>
</gene>
<proteinExistence type="predicted"/>
<dbReference type="EMBL" id="JAAGWY010000006">
    <property type="protein sequence ID" value="NEN07959.1"/>
    <property type="molecule type" value="Genomic_DNA"/>
</dbReference>
<protein>
    <submittedName>
        <fullName evidence="2">DUF1801 domain-containing protein</fullName>
    </submittedName>
</protein>
<dbReference type="Gene3D" id="3.90.1150.200">
    <property type="match status" value="1"/>
</dbReference>
<reference evidence="2 3" key="1">
    <citation type="journal article" date="2014" name="J. Microbiol.">
        <title>Diaminobutyricibacter tongyongensis gen. nov., sp. nov. and Homoserinibacter gongjuensis gen. nov., sp. nov. belong to the family Microbacteriaceae.</title>
        <authorList>
            <person name="Kim S.J."/>
            <person name="Ahn J.H."/>
            <person name="Weon H.Y."/>
            <person name="Hamada M."/>
            <person name="Suzuki K."/>
            <person name="Kwon S.W."/>
        </authorList>
    </citation>
    <scope>NUCLEOTIDE SEQUENCE [LARGE SCALE GENOMIC DNA]</scope>
    <source>
        <strain evidence="2 3">NBRC 108724</strain>
    </source>
</reference>
<feature type="region of interest" description="Disordered" evidence="1">
    <location>
        <begin position="23"/>
        <end position="43"/>
    </location>
</feature>
<keyword evidence="3" id="KW-1185">Reference proteome</keyword>
<dbReference type="SUPFAM" id="SSF159888">
    <property type="entry name" value="YdhG-like"/>
    <property type="match status" value="1"/>
</dbReference>
<sequence>MSETPEKSPDVFSAEERAAMKERAAEVRKAARRGGKTVREDGEADVQAKIAELDGLDRELAARVHTVILESVPTLTPRLWYGMPAYARKGKTICFFQPAKKFKTRYSTLGFNDPASLDDGQMWPVAYAITELTPEVEARIGELVRRAAG</sequence>
<evidence type="ECO:0000256" key="1">
    <source>
        <dbReference type="SAM" id="MobiDB-lite"/>
    </source>
</evidence>
<name>A0A6L9Y2R7_9MICO</name>
<evidence type="ECO:0000313" key="2">
    <source>
        <dbReference type="EMBL" id="NEN07959.1"/>
    </source>
</evidence>
<evidence type="ECO:0000313" key="3">
    <source>
        <dbReference type="Proteomes" id="UP000474967"/>
    </source>
</evidence>
<dbReference type="RefSeq" id="WP_163291462.1">
    <property type="nucleotide sequence ID" value="NZ_JAAGWY010000006.1"/>
</dbReference>
<organism evidence="2 3">
    <name type="scientific">Leifsonia tongyongensis</name>
    <dbReference type="NCBI Taxonomy" id="1268043"/>
    <lineage>
        <taxon>Bacteria</taxon>
        <taxon>Bacillati</taxon>
        <taxon>Actinomycetota</taxon>
        <taxon>Actinomycetes</taxon>
        <taxon>Micrococcales</taxon>
        <taxon>Microbacteriaceae</taxon>
        <taxon>Leifsonia</taxon>
    </lineage>
</organism>
<dbReference type="Proteomes" id="UP000474967">
    <property type="component" value="Unassembled WGS sequence"/>
</dbReference>
<accession>A0A6L9Y2R7</accession>
<comment type="caution">
    <text evidence="2">The sequence shown here is derived from an EMBL/GenBank/DDBJ whole genome shotgun (WGS) entry which is preliminary data.</text>
</comment>
<dbReference type="AlphaFoldDB" id="A0A6L9Y2R7"/>